<dbReference type="Pfam" id="PF04389">
    <property type="entry name" value="Peptidase_M28"/>
    <property type="match status" value="1"/>
</dbReference>
<evidence type="ECO:0000313" key="7">
    <source>
        <dbReference type="Proteomes" id="UP001310890"/>
    </source>
</evidence>
<evidence type="ECO:0000256" key="3">
    <source>
        <dbReference type="SAM" id="Phobius"/>
    </source>
</evidence>
<proteinExistence type="inferred from homology"/>
<dbReference type="SUPFAM" id="SSF53187">
    <property type="entry name" value="Zn-dependent exopeptidases"/>
    <property type="match status" value="1"/>
</dbReference>
<feature type="domain" description="Transferrin receptor-like dimerisation" evidence="4">
    <location>
        <begin position="790"/>
        <end position="918"/>
    </location>
</feature>
<gene>
    <name evidence="6" type="ORF">LTR62_007680</name>
</gene>
<dbReference type="Proteomes" id="UP001310890">
    <property type="component" value="Unassembled WGS sequence"/>
</dbReference>
<evidence type="ECO:0000256" key="2">
    <source>
        <dbReference type="SAM" id="MobiDB-lite"/>
    </source>
</evidence>
<dbReference type="Pfam" id="PF04253">
    <property type="entry name" value="TFR_dimer"/>
    <property type="match status" value="1"/>
</dbReference>
<dbReference type="PANTHER" id="PTHR10404:SF71">
    <property type="entry name" value="CARBOXYPEPTIDASE TRE2, PUTATIVE (AFU_ORTHOLOGUE AFUA_3G10650)-RELATED"/>
    <property type="match status" value="1"/>
</dbReference>
<feature type="compositionally biased region" description="Basic and acidic residues" evidence="2">
    <location>
        <begin position="74"/>
        <end position="90"/>
    </location>
</feature>
<dbReference type="InterPro" id="IPR036757">
    <property type="entry name" value="TFR-like_dimer_dom_sf"/>
</dbReference>
<dbReference type="AlphaFoldDB" id="A0AAN7YDE7"/>
<dbReference type="CDD" id="cd08022">
    <property type="entry name" value="M28_PSMA_like"/>
    <property type="match status" value="1"/>
</dbReference>
<dbReference type="InterPro" id="IPR039373">
    <property type="entry name" value="Peptidase_M28B"/>
</dbReference>
<dbReference type="InterPro" id="IPR046450">
    <property type="entry name" value="PA_dom_sf"/>
</dbReference>
<comment type="similarity">
    <text evidence="1">Belongs to the peptidase M28 family. M28B subfamily.</text>
</comment>
<keyword evidence="3" id="KW-0812">Transmembrane</keyword>
<feature type="domain" description="Peptidase M28" evidence="5">
    <location>
        <begin position="517"/>
        <end position="615"/>
    </location>
</feature>
<evidence type="ECO:0000256" key="1">
    <source>
        <dbReference type="ARBA" id="ARBA00005634"/>
    </source>
</evidence>
<reference evidence="6" key="1">
    <citation type="submission" date="2023-08" db="EMBL/GenBank/DDBJ databases">
        <title>Black Yeasts Isolated from many extreme environments.</title>
        <authorList>
            <person name="Coleine C."/>
            <person name="Stajich J.E."/>
            <person name="Selbmann L."/>
        </authorList>
    </citation>
    <scope>NUCLEOTIDE SEQUENCE</scope>
    <source>
        <strain evidence="6">CCFEE 5401</strain>
    </source>
</reference>
<feature type="transmembrane region" description="Helical" evidence="3">
    <location>
        <begin position="187"/>
        <end position="206"/>
    </location>
</feature>
<dbReference type="GO" id="GO:0004180">
    <property type="term" value="F:carboxypeptidase activity"/>
    <property type="evidence" value="ECO:0007669"/>
    <property type="project" value="TreeGrafter"/>
</dbReference>
<sequence length="921" mass="102208">MAASDDDDKYVRYANIPIPSYDEATASRSGSSQDARENSEREGLLNEARNPYQHPSVESARTSLATDDDEDDDLRLPEVNREDIERRQVEELDYLDPSSPDSSRRSPRLYHRVRLRRGKWTQQLSNIGASLSAIRLPNLSLRSLYRPVETTEEGEVQPDTRTWLTRFSSRASVPEQYRVSAPTAARLAGLATLLTFIYFLFAFDIFPGSRRGMGTRFDPEAIRRFVQEHVDGGNIRSTLEHITSFDHVAGTEGDLYLARWMEERWLEQDLFDQVAMLPYHVYLDYPGERKVEVVRPEGKRWTAALEEDRVFPDRQQLGAWHGHSRSGDVEGHLIYANGGHKDDFAWLKENGIVTNGSIALVLYGASQPDPALKIHAAAEAGCVGVLMYSSPSNVAGDSAWKPSDDMVQRNGVAMTSWVLGDPLTPGWGSHKDGRARLDTGAAPGLPSIPSLPLAWRDAKVLLQGLDGFGASVPYSWVHWPGDGLGKHWFSGASDHGDSLVVHLQNMNEENPLQEIWNLHGMFEGIEQPQSKIIVGSHRDAWCFGAVDPGSGSAVMMEVIRIFAELKRLNWRPLRTIEFVSWDAEEYNMIGSTEYVEDNAKFLRDNAVAYLNVDAGVFGPMFTASGSPLWQRTLDHVLDRVGDPGSNGSASLRQKWNEHAQAFNPLGVDGDFAALQDIAGTSSISFGFVKGLGADAEYYPYHSCHETLEWMLAYGDSTPDFAYHKALAQVWALLILDLADRPLLPFDVRTYAEKLSVWTQDLERSAAGLWAKKQGLQHASAGDLRAATGFDVAPLTDAITILSQQAAAFHKFEDTWTANVLGAGGLETSSFAARRIEYNNRLARFETELLDLQDNAQCPNGGGIPGRCQYKHVVFGPSRDGSSGLFPFVRDAMEDGEWEKAGVWVERAAGRVGEAGRRLMEG</sequence>
<comment type="caution">
    <text evidence="6">The sequence shown here is derived from an EMBL/GenBank/DDBJ whole genome shotgun (WGS) entry which is preliminary data.</text>
</comment>
<dbReference type="SUPFAM" id="SSF52025">
    <property type="entry name" value="PA domain"/>
    <property type="match status" value="1"/>
</dbReference>
<dbReference type="InterPro" id="IPR007365">
    <property type="entry name" value="TFR-like_dimer_dom"/>
</dbReference>
<name>A0AAN7YDE7_9PEZI</name>
<keyword evidence="3" id="KW-1133">Transmembrane helix</keyword>
<evidence type="ECO:0000313" key="6">
    <source>
        <dbReference type="EMBL" id="KAK5108965.1"/>
    </source>
</evidence>
<feature type="compositionally biased region" description="Basic and acidic residues" evidence="2">
    <location>
        <begin position="34"/>
        <end position="44"/>
    </location>
</feature>
<dbReference type="Gene3D" id="3.50.30.30">
    <property type="match status" value="1"/>
</dbReference>
<evidence type="ECO:0000259" key="5">
    <source>
        <dbReference type="Pfam" id="PF04389"/>
    </source>
</evidence>
<dbReference type="EMBL" id="JAVRRL010000074">
    <property type="protein sequence ID" value="KAK5108965.1"/>
    <property type="molecule type" value="Genomic_DNA"/>
</dbReference>
<dbReference type="PANTHER" id="PTHR10404">
    <property type="entry name" value="N-ACETYLATED-ALPHA-LINKED ACIDIC DIPEPTIDASE"/>
    <property type="match status" value="1"/>
</dbReference>
<organism evidence="6 7">
    <name type="scientific">Meristemomyces frigidus</name>
    <dbReference type="NCBI Taxonomy" id="1508187"/>
    <lineage>
        <taxon>Eukaryota</taxon>
        <taxon>Fungi</taxon>
        <taxon>Dikarya</taxon>
        <taxon>Ascomycota</taxon>
        <taxon>Pezizomycotina</taxon>
        <taxon>Dothideomycetes</taxon>
        <taxon>Dothideomycetidae</taxon>
        <taxon>Mycosphaerellales</taxon>
        <taxon>Teratosphaeriaceae</taxon>
        <taxon>Meristemomyces</taxon>
    </lineage>
</organism>
<dbReference type="Gene3D" id="3.40.630.10">
    <property type="entry name" value="Zn peptidases"/>
    <property type="match status" value="1"/>
</dbReference>
<accession>A0AAN7YDE7</accession>
<evidence type="ECO:0000259" key="4">
    <source>
        <dbReference type="Pfam" id="PF04253"/>
    </source>
</evidence>
<dbReference type="Gene3D" id="1.20.930.40">
    <property type="entry name" value="Transferrin receptor-like, dimerisation domain"/>
    <property type="match status" value="1"/>
</dbReference>
<feature type="region of interest" description="Disordered" evidence="2">
    <location>
        <begin position="1"/>
        <end position="108"/>
    </location>
</feature>
<dbReference type="InterPro" id="IPR007484">
    <property type="entry name" value="Peptidase_M28"/>
</dbReference>
<dbReference type="FunFam" id="3.40.630.10:FF:000101">
    <property type="entry name" value="N-acetylated alpha-linked acidic dipeptidase like 1"/>
    <property type="match status" value="1"/>
</dbReference>
<dbReference type="SUPFAM" id="SSF47672">
    <property type="entry name" value="Transferrin receptor-like dimerisation domain"/>
    <property type="match status" value="1"/>
</dbReference>
<keyword evidence="3" id="KW-0472">Membrane</keyword>
<protein>
    <submittedName>
        <fullName evidence="6">Uncharacterized protein</fullName>
    </submittedName>
</protein>